<dbReference type="Proteomes" id="UP001258994">
    <property type="component" value="Chromosome"/>
</dbReference>
<evidence type="ECO:0000256" key="2">
    <source>
        <dbReference type="ARBA" id="ARBA00005582"/>
    </source>
</evidence>
<evidence type="ECO:0000256" key="15">
    <source>
        <dbReference type="ARBA" id="ARBA00041979"/>
    </source>
</evidence>
<dbReference type="InterPro" id="IPR020476">
    <property type="entry name" value="Nudix_hydrolase"/>
</dbReference>
<dbReference type="PANTHER" id="PTHR47707">
    <property type="entry name" value="8-OXO-DGTP DIPHOSPHATASE"/>
    <property type="match status" value="1"/>
</dbReference>
<dbReference type="EC" id="3.6.1.55" evidence="12"/>
<dbReference type="SUPFAM" id="SSF55811">
    <property type="entry name" value="Nudix"/>
    <property type="match status" value="1"/>
</dbReference>
<feature type="domain" description="Nudix hydrolase" evidence="17">
    <location>
        <begin position="2"/>
        <end position="128"/>
    </location>
</feature>
<dbReference type="InterPro" id="IPR015797">
    <property type="entry name" value="NUDIX_hydrolase-like_dom_sf"/>
</dbReference>
<evidence type="ECO:0000256" key="1">
    <source>
        <dbReference type="ARBA" id="ARBA00001946"/>
    </source>
</evidence>
<dbReference type="PROSITE" id="PS51462">
    <property type="entry name" value="NUDIX"/>
    <property type="match status" value="1"/>
</dbReference>
<gene>
    <name evidence="18" type="primary">mutT</name>
    <name evidence="18" type="ORF">RGQ13_03085</name>
</gene>
<evidence type="ECO:0000256" key="16">
    <source>
        <dbReference type="ARBA" id="ARBA00042798"/>
    </source>
</evidence>
<keyword evidence="9" id="KW-0234">DNA repair</keyword>
<evidence type="ECO:0000256" key="14">
    <source>
        <dbReference type="ARBA" id="ARBA00041592"/>
    </source>
</evidence>
<evidence type="ECO:0000256" key="7">
    <source>
        <dbReference type="ARBA" id="ARBA00022801"/>
    </source>
</evidence>
<reference evidence="19" key="1">
    <citation type="submission" date="2023-09" db="EMBL/GenBank/DDBJ databases">
        <authorList>
            <person name="Li S."/>
            <person name="Li X."/>
            <person name="Zhang C."/>
            <person name="Zhao Z."/>
        </authorList>
    </citation>
    <scope>NUCLEOTIDE SEQUENCE [LARGE SCALE GENOMIC DNA]</scope>
    <source>
        <strain evidence="19">SQ149</strain>
    </source>
</reference>
<sequence length="134" mass="15451">MTKRVHVAVGVIYKDQKFFLTKRLEHTHQGGKWEFPGGKVENNETVHEALHRELKEEIAIDTLAMQPLIEISHDYSDKQVLLEVFLVDQFLGEPTAQEGQQQGWFKKEELISIDFPKANTPIVEKLMLLNLAKI</sequence>
<protein>
    <recommendedName>
        <fullName evidence="13">8-oxo-dGTP diphosphatase</fullName>
        <ecNumber evidence="12">3.6.1.55</ecNumber>
    </recommendedName>
    <alternativeName>
        <fullName evidence="16">7,8-dihydro-8-oxoguanine-triphosphatase</fullName>
    </alternativeName>
    <alternativeName>
        <fullName evidence="15">Mutator protein MutT</fullName>
    </alternativeName>
    <alternativeName>
        <fullName evidence="14">dGTP pyrophosphohydrolase</fullName>
    </alternativeName>
</protein>
<proteinExistence type="inferred from homology"/>
<keyword evidence="4" id="KW-0235">DNA replication</keyword>
<dbReference type="Gene3D" id="3.90.79.10">
    <property type="entry name" value="Nucleoside Triphosphate Pyrophosphohydrolase"/>
    <property type="match status" value="1"/>
</dbReference>
<dbReference type="Pfam" id="PF14815">
    <property type="entry name" value="NUDIX_4"/>
    <property type="match status" value="1"/>
</dbReference>
<dbReference type="PRINTS" id="PR00502">
    <property type="entry name" value="NUDIXFAMILY"/>
</dbReference>
<evidence type="ECO:0000256" key="11">
    <source>
        <dbReference type="ARBA" id="ARBA00036904"/>
    </source>
</evidence>
<keyword evidence="6" id="KW-0227">DNA damage</keyword>
<keyword evidence="7" id="KW-0378">Hydrolase</keyword>
<dbReference type="InterPro" id="IPR047127">
    <property type="entry name" value="MutT-like"/>
</dbReference>
<comment type="catalytic activity">
    <reaction evidence="11">
        <text>8-oxo-GTP + H2O = 8-oxo-GMP + diphosphate + H(+)</text>
        <dbReference type="Rhea" id="RHEA:67616"/>
        <dbReference type="ChEBI" id="CHEBI:15377"/>
        <dbReference type="ChEBI" id="CHEBI:15378"/>
        <dbReference type="ChEBI" id="CHEBI:33019"/>
        <dbReference type="ChEBI" id="CHEBI:143553"/>
        <dbReference type="ChEBI" id="CHEBI:145694"/>
    </reaction>
</comment>
<evidence type="ECO:0000256" key="8">
    <source>
        <dbReference type="ARBA" id="ARBA00022842"/>
    </source>
</evidence>
<evidence type="ECO:0000259" key="17">
    <source>
        <dbReference type="PROSITE" id="PS51462"/>
    </source>
</evidence>
<keyword evidence="5" id="KW-0479">Metal-binding</keyword>
<keyword evidence="19" id="KW-1185">Reference proteome</keyword>
<dbReference type="RefSeq" id="WP_348392093.1">
    <property type="nucleotide sequence ID" value="NZ_CP134145.1"/>
</dbReference>
<evidence type="ECO:0000256" key="12">
    <source>
        <dbReference type="ARBA" id="ARBA00038905"/>
    </source>
</evidence>
<evidence type="ECO:0000313" key="18">
    <source>
        <dbReference type="EMBL" id="WNC72980.1"/>
    </source>
</evidence>
<dbReference type="InterPro" id="IPR003561">
    <property type="entry name" value="Mutator_MutT"/>
</dbReference>
<evidence type="ECO:0000256" key="10">
    <source>
        <dbReference type="ARBA" id="ARBA00035861"/>
    </source>
</evidence>
<dbReference type="PANTHER" id="PTHR47707:SF1">
    <property type="entry name" value="NUDIX HYDROLASE FAMILY PROTEIN"/>
    <property type="match status" value="1"/>
</dbReference>
<accession>A0ABY9TYU7</accession>
<keyword evidence="8" id="KW-0460">Magnesium</keyword>
<organism evidence="18 19">
    <name type="scientific">Thalassotalea psychrophila</name>
    <dbReference type="NCBI Taxonomy" id="3065647"/>
    <lineage>
        <taxon>Bacteria</taxon>
        <taxon>Pseudomonadati</taxon>
        <taxon>Pseudomonadota</taxon>
        <taxon>Gammaproteobacteria</taxon>
        <taxon>Alteromonadales</taxon>
        <taxon>Colwelliaceae</taxon>
        <taxon>Thalassotalea</taxon>
    </lineage>
</organism>
<dbReference type="NCBIfam" id="TIGR00586">
    <property type="entry name" value="mutt"/>
    <property type="match status" value="1"/>
</dbReference>
<keyword evidence="3" id="KW-0515">Mutator protein</keyword>
<evidence type="ECO:0000256" key="3">
    <source>
        <dbReference type="ARBA" id="ARBA00022457"/>
    </source>
</evidence>
<comment type="similarity">
    <text evidence="2">Belongs to the Nudix hydrolase family.</text>
</comment>
<evidence type="ECO:0000313" key="19">
    <source>
        <dbReference type="Proteomes" id="UP001258994"/>
    </source>
</evidence>
<dbReference type="CDD" id="cd03425">
    <property type="entry name" value="NUDIX_MutT_NudA_like"/>
    <property type="match status" value="1"/>
</dbReference>
<comment type="catalytic activity">
    <reaction evidence="10">
        <text>8-oxo-dGTP + H2O = 8-oxo-dGMP + diphosphate + H(+)</text>
        <dbReference type="Rhea" id="RHEA:31575"/>
        <dbReference type="ChEBI" id="CHEBI:15377"/>
        <dbReference type="ChEBI" id="CHEBI:15378"/>
        <dbReference type="ChEBI" id="CHEBI:33019"/>
        <dbReference type="ChEBI" id="CHEBI:63224"/>
        <dbReference type="ChEBI" id="CHEBI:77896"/>
        <dbReference type="EC" id="3.6.1.55"/>
    </reaction>
</comment>
<evidence type="ECO:0000256" key="13">
    <source>
        <dbReference type="ARBA" id="ARBA00040794"/>
    </source>
</evidence>
<dbReference type="InterPro" id="IPR029119">
    <property type="entry name" value="MutY_C"/>
</dbReference>
<evidence type="ECO:0000256" key="4">
    <source>
        <dbReference type="ARBA" id="ARBA00022705"/>
    </source>
</evidence>
<dbReference type="InterPro" id="IPR000086">
    <property type="entry name" value="NUDIX_hydrolase_dom"/>
</dbReference>
<evidence type="ECO:0000256" key="9">
    <source>
        <dbReference type="ARBA" id="ARBA00023204"/>
    </source>
</evidence>
<evidence type="ECO:0000256" key="5">
    <source>
        <dbReference type="ARBA" id="ARBA00022723"/>
    </source>
</evidence>
<comment type="cofactor">
    <cofactor evidence="1">
        <name>Mg(2+)</name>
        <dbReference type="ChEBI" id="CHEBI:18420"/>
    </cofactor>
</comment>
<evidence type="ECO:0000256" key="6">
    <source>
        <dbReference type="ARBA" id="ARBA00022763"/>
    </source>
</evidence>
<dbReference type="EMBL" id="CP134145">
    <property type="protein sequence ID" value="WNC72980.1"/>
    <property type="molecule type" value="Genomic_DNA"/>
</dbReference>
<name>A0ABY9TYU7_9GAMM</name>